<dbReference type="STRING" id="1051890.A0A3N4LXU7"/>
<dbReference type="Proteomes" id="UP000267821">
    <property type="component" value="Unassembled WGS sequence"/>
</dbReference>
<dbReference type="GO" id="GO:0006457">
    <property type="term" value="P:protein folding"/>
    <property type="evidence" value="ECO:0007669"/>
    <property type="project" value="InterPro"/>
</dbReference>
<evidence type="ECO:0000256" key="2">
    <source>
        <dbReference type="ARBA" id="ARBA00023186"/>
    </source>
</evidence>
<keyword evidence="5" id="KW-1185">Reference proteome</keyword>
<evidence type="ECO:0000313" key="4">
    <source>
        <dbReference type="EMBL" id="RPB25491.1"/>
    </source>
</evidence>
<dbReference type="FunFam" id="1.10.287.370:FF:000003">
    <property type="entry name" value="Prefoldin subunit 6"/>
    <property type="match status" value="1"/>
</dbReference>
<dbReference type="PANTHER" id="PTHR21431">
    <property type="entry name" value="PREFOLDIN SUBUNIT 6"/>
    <property type="match status" value="1"/>
</dbReference>
<dbReference type="GO" id="GO:0051087">
    <property type="term" value="F:protein-folding chaperone binding"/>
    <property type="evidence" value="ECO:0007669"/>
    <property type="project" value="TreeGrafter"/>
</dbReference>
<dbReference type="AlphaFoldDB" id="A0A3N4LXU7"/>
<reference evidence="4 5" key="1">
    <citation type="journal article" date="2018" name="Nat. Ecol. Evol.">
        <title>Pezizomycetes genomes reveal the molecular basis of ectomycorrhizal truffle lifestyle.</title>
        <authorList>
            <person name="Murat C."/>
            <person name="Payen T."/>
            <person name="Noel B."/>
            <person name="Kuo A."/>
            <person name="Morin E."/>
            <person name="Chen J."/>
            <person name="Kohler A."/>
            <person name="Krizsan K."/>
            <person name="Balestrini R."/>
            <person name="Da Silva C."/>
            <person name="Montanini B."/>
            <person name="Hainaut M."/>
            <person name="Levati E."/>
            <person name="Barry K.W."/>
            <person name="Belfiori B."/>
            <person name="Cichocki N."/>
            <person name="Clum A."/>
            <person name="Dockter R.B."/>
            <person name="Fauchery L."/>
            <person name="Guy J."/>
            <person name="Iotti M."/>
            <person name="Le Tacon F."/>
            <person name="Lindquist E.A."/>
            <person name="Lipzen A."/>
            <person name="Malagnac F."/>
            <person name="Mello A."/>
            <person name="Molinier V."/>
            <person name="Miyauchi S."/>
            <person name="Poulain J."/>
            <person name="Riccioni C."/>
            <person name="Rubini A."/>
            <person name="Sitrit Y."/>
            <person name="Splivallo R."/>
            <person name="Traeger S."/>
            <person name="Wang M."/>
            <person name="Zifcakova L."/>
            <person name="Wipf D."/>
            <person name="Zambonelli A."/>
            <person name="Paolocci F."/>
            <person name="Nowrousian M."/>
            <person name="Ottonello S."/>
            <person name="Baldrian P."/>
            <person name="Spatafora J.W."/>
            <person name="Henrissat B."/>
            <person name="Nagy L.G."/>
            <person name="Aury J.M."/>
            <person name="Wincker P."/>
            <person name="Grigoriev I.V."/>
            <person name="Bonfante P."/>
            <person name="Martin F.M."/>
        </authorList>
    </citation>
    <scope>NUCLEOTIDE SEQUENCE [LARGE SCALE GENOMIC DNA]</scope>
    <source>
        <strain evidence="4 5">ATCC MYA-4762</strain>
    </source>
</reference>
<dbReference type="EMBL" id="ML121537">
    <property type="protein sequence ID" value="RPB25491.1"/>
    <property type="molecule type" value="Genomic_DNA"/>
</dbReference>
<organism evidence="4 5">
    <name type="scientific">Terfezia boudieri ATCC MYA-4762</name>
    <dbReference type="NCBI Taxonomy" id="1051890"/>
    <lineage>
        <taxon>Eukaryota</taxon>
        <taxon>Fungi</taxon>
        <taxon>Dikarya</taxon>
        <taxon>Ascomycota</taxon>
        <taxon>Pezizomycotina</taxon>
        <taxon>Pezizomycetes</taxon>
        <taxon>Pezizales</taxon>
        <taxon>Pezizaceae</taxon>
        <taxon>Terfezia</taxon>
    </lineage>
</organism>
<dbReference type="PANTHER" id="PTHR21431:SF0">
    <property type="entry name" value="PREFOLDIN SUBUNIT 6"/>
    <property type="match status" value="1"/>
</dbReference>
<dbReference type="GO" id="GO:0005737">
    <property type="term" value="C:cytoplasm"/>
    <property type="evidence" value="ECO:0007669"/>
    <property type="project" value="TreeGrafter"/>
</dbReference>
<dbReference type="Pfam" id="PF01920">
    <property type="entry name" value="Prefoldin_2"/>
    <property type="match status" value="1"/>
</dbReference>
<dbReference type="Gene3D" id="1.10.287.370">
    <property type="match status" value="1"/>
</dbReference>
<proteinExistence type="inferred from homology"/>
<dbReference type="InterPro" id="IPR009053">
    <property type="entry name" value="Prefoldin"/>
</dbReference>
<dbReference type="InterPro" id="IPR002777">
    <property type="entry name" value="PFD_beta-like"/>
</dbReference>
<dbReference type="SUPFAM" id="SSF46579">
    <property type="entry name" value="Prefoldin"/>
    <property type="match status" value="1"/>
</dbReference>
<keyword evidence="3" id="KW-0175">Coiled coil</keyword>
<feature type="coiled-coil region" evidence="3">
    <location>
        <begin position="1"/>
        <end position="99"/>
    </location>
</feature>
<dbReference type="OrthoDB" id="248120at2759"/>
<evidence type="ECO:0000256" key="3">
    <source>
        <dbReference type="SAM" id="Coils"/>
    </source>
</evidence>
<dbReference type="GO" id="GO:0016272">
    <property type="term" value="C:prefoldin complex"/>
    <property type="evidence" value="ECO:0007669"/>
    <property type="project" value="InterPro"/>
</dbReference>
<gene>
    <name evidence="4" type="ORF">L211DRAFT_782777</name>
</gene>
<dbReference type="CDD" id="cd23161">
    <property type="entry name" value="Prefoldin_6"/>
    <property type="match status" value="1"/>
</dbReference>
<dbReference type="FunCoup" id="A0A3N4LXU7">
    <property type="interactions" value="818"/>
</dbReference>
<sequence length="124" mass="13986">MADLSRQLQDVTAQYQEIQKDLADVIAARQKLDSQLQENQNVQKEFATLADDANIYKLIGPVLLKQDKAEAVMNINRRLEHIQSEIKRVETQLKSLGDKSDQKKVEIIQIQTQMQTGAPQGLAA</sequence>
<dbReference type="GO" id="GO:0051082">
    <property type="term" value="F:unfolded protein binding"/>
    <property type="evidence" value="ECO:0007669"/>
    <property type="project" value="InterPro"/>
</dbReference>
<comment type="similarity">
    <text evidence="1">Belongs to the prefoldin subunit beta family.</text>
</comment>
<evidence type="ECO:0000256" key="1">
    <source>
        <dbReference type="ARBA" id="ARBA00008045"/>
    </source>
</evidence>
<dbReference type="GO" id="GO:0051131">
    <property type="term" value="P:chaperone-mediated protein complex assembly"/>
    <property type="evidence" value="ECO:0007669"/>
    <property type="project" value="TreeGrafter"/>
</dbReference>
<protein>
    <submittedName>
        <fullName evidence="4">Prefoldin beta-like protein</fullName>
    </submittedName>
</protein>
<keyword evidence="2" id="KW-0143">Chaperone</keyword>
<evidence type="ECO:0000313" key="5">
    <source>
        <dbReference type="Proteomes" id="UP000267821"/>
    </source>
</evidence>
<name>A0A3N4LXU7_9PEZI</name>
<dbReference type="InParanoid" id="A0A3N4LXU7"/>
<accession>A0A3N4LXU7</accession>